<dbReference type="RefSeq" id="WP_186954340.1">
    <property type="nucleotide sequence ID" value="NZ_JACOFX010000007.1"/>
</dbReference>
<evidence type="ECO:0000313" key="2">
    <source>
        <dbReference type="EMBL" id="MBC3908790.1"/>
    </source>
</evidence>
<dbReference type="EMBL" id="JACOFX010000007">
    <property type="protein sequence ID" value="MBC3908790.1"/>
    <property type="molecule type" value="Genomic_DNA"/>
</dbReference>
<sequence>MPFTLQKKIKQFSLALLICLLFMAAAISTLGLRDQVVAADLVIVPGNTVNPDGKPSDRLRGRLNAALRLYVAQKCKAILVSGGTGVEGHDEAEVMKNYLVERGVPAMAVYTDNQGINTFATAKAAAALMREKNWKSSMLASQFFHIARFQLAMKKYGVEPVGHVHSTDYEIRDAYSLTREVFAYFEYTFRNPQVE</sequence>
<dbReference type="Pfam" id="PF02698">
    <property type="entry name" value="DUF218"/>
    <property type="match status" value="1"/>
</dbReference>
<dbReference type="PANTHER" id="PTHR30336">
    <property type="entry name" value="INNER MEMBRANE PROTEIN, PROBABLE PERMEASE"/>
    <property type="match status" value="1"/>
</dbReference>
<dbReference type="Proteomes" id="UP000646911">
    <property type="component" value="Unassembled WGS sequence"/>
</dbReference>
<feature type="domain" description="DUF218" evidence="1">
    <location>
        <begin position="40"/>
        <end position="170"/>
    </location>
</feature>
<evidence type="ECO:0000313" key="3">
    <source>
        <dbReference type="Proteomes" id="UP000646911"/>
    </source>
</evidence>
<dbReference type="InterPro" id="IPR051599">
    <property type="entry name" value="Cell_Envelope_Assoc"/>
</dbReference>
<organism evidence="2 3">
    <name type="scientific">Undibacterium umbellatum</name>
    <dbReference type="NCBI Taxonomy" id="2762300"/>
    <lineage>
        <taxon>Bacteria</taxon>
        <taxon>Pseudomonadati</taxon>
        <taxon>Pseudomonadota</taxon>
        <taxon>Betaproteobacteria</taxon>
        <taxon>Burkholderiales</taxon>
        <taxon>Oxalobacteraceae</taxon>
        <taxon>Undibacterium</taxon>
    </lineage>
</organism>
<protein>
    <submittedName>
        <fullName evidence="2">YdcF family protein</fullName>
    </submittedName>
</protein>
<dbReference type="Gene3D" id="3.40.50.620">
    <property type="entry name" value="HUPs"/>
    <property type="match status" value="1"/>
</dbReference>
<dbReference type="InterPro" id="IPR014729">
    <property type="entry name" value="Rossmann-like_a/b/a_fold"/>
</dbReference>
<dbReference type="InterPro" id="IPR003848">
    <property type="entry name" value="DUF218"/>
</dbReference>
<dbReference type="CDD" id="cd06259">
    <property type="entry name" value="YdcF-like"/>
    <property type="match status" value="1"/>
</dbReference>
<accession>A0ABR6ZAK4</accession>
<reference evidence="2 3" key="1">
    <citation type="submission" date="2020-08" db="EMBL/GenBank/DDBJ databases">
        <title>Novel species isolated from subtropical streams in China.</title>
        <authorList>
            <person name="Lu H."/>
        </authorList>
    </citation>
    <scope>NUCLEOTIDE SEQUENCE [LARGE SCALE GENOMIC DNA]</scope>
    <source>
        <strain evidence="2 3">NL8W</strain>
    </source>
</reference>
<name>A0ABR6ZAK4_9BURK</name>
<gene>
    <name evidence="2" type="ORF">H8L47_14615</name>
</gene>
<keyword evidence="3" id="KW-1185">Reference proteome</keyword>
<evidence type="ECO:0000259" key="1">
    <source>
        <dbReference type="Pfam" id="PF02698"/>
    </source>
</evidence>
<comment type="caution">
    <text evidence="2">The sequence shown here is derived from an EMBL/GenBank/DDBJ whole genome shotgun (WGS) entry which is preliminary data.</text>
</comment>
<dbReference type="PANTHER" id="PTHR30336:SF20">
    <property type="entry name" value="DUF218 DOMAIN-CONTAINING PROTEIN"/>
    <property type="match status" value="1"/>
</dbReference>
<proteinExistence type="predicted"/>